<dbReference type="Pfam" id="PF01699">
    <property type="entry name" value="Na_Ca_ex"/>
    <property type="match status" value="2"/>
</dbReference>
<name>A0A1V4SQN8_9CLOT</name>
<dbReference type="OrthoDB" id="9776105at2"/>
<evidence type="ECO:0000256" key="6">
    <source>
        <dbReference type="ARBA" id="ARBA00022989"/>
    </source>
</evidence>
<dbReference type="Proteomes" id="UP000191448">
    <property type="component" value="Unassembled WGS sequence"/>
</dbReference>
<keyword evidence="2 9" id="KW-0813">Transport</keyword>
<feature type="transmembrane region" description="Helical" evidence="9">
    <location>
        <begin position="158"/>
        <end position="180"/>
    </location>
</feature>
<feature type="transmembrane region" description="Helical" evidence="9">
    <location>
        <begin position="276"/>
        <end position="298"/>
    </location>
</feature>
<evidence type="ECO:0000256" key="4">
    <source>
        <dbReference type="ARBA" id="ARBA00022692"/>
    </source>
</evidence>
<evidence type="ECO:0000256" key="9">
    <source>
        <dbReference type="RuleBase" id="RU365028"/>
    </source>
</evidence>
<organism evidence="12 13">
    <name type="scientific">Clostridium thermobutyricum DSM 4928</name>
    <dbReference type="NCBI Taxonomy" id="1121339"/>
    <lineage>
        <taxon>Bacteria</taxon>
        <taxon>Bacillati</taxon>
        <taxon>Bacillota</taxon>
        <taxon>Clostridia</taxon>
        <taxon>Eubacteriales</taxon>
        <taxon>Clostridiaceae</taxon>
        <taxon>Clostridium</taxon>
    </lineage>
</organism>
<comment type="caution">
    <text evidence="9">Lacks conserved residue(s) required for the propagation of feature annotation.</text>
</comment>
<sequence>MKFLRVLLIFVPISIIAKFFNFNETVIFILAALAIIPLAGLMGEATEAISIYTGPKLGGFINATFGNATELIISFFALKKGLFEVVKSSIAGSVIGNVLLVLGLSILAGGIKHKTQKFNKNIIEVSSSMLLFSVIGLTIPAIFTHTMDINLLNTRYEGLSILVGIIMIVIYILSLIFSFFTHKDIYAIEEIGGNSNHKVEKGWSMWKSIFVLLLATVVIAVESEILVGAVEPMTHALGLSEFFVGIIIIPIIGNAAEHSTAVIMAIKNKMDVAVEIAIGSSLQIVLFVAPILIFLSLLFSPMSIIFNEFELVALIASVFIANRVASDGESNWLEGVQLLAVYIIVAAAFFIV</sequence>
<evidence type="ECO:0000256" key="2">
    <source>
        <dbReference type="ARBA" id="ARBA00022448"/>
    </source>
</evidence>
<feature type="transmembrane region" description="Helical" evidence="9">
    <location>
        <begin position="332"/>
        <end position="351"/>
    </location>
</feature>
<dbReference type="AlphaFoldDB" id="A0A1V4SQN8"/>
<keyword evidence="6 9" id="KW-1133">Transmembrane helix</keyword>
<comment type="similarity">
    <text evidence="9">Belongs to the Ca(2+):cation antiporter (CaCA) (TC 2.A.19) family.</text>
</comment>
<protein>
    <recommendedName>
        <fullName evidence="9">Ca(2+)/H(+) antiporter</fullName>
    </recommendedName>
</protein>
<evidence type="ECO:0000256" key="5">
    <source>
        <dbReference type="ARBA" id="ARBA00022837"/>
    </source>
</evidence>
<dbReference type="Gene3D" id="1.20.1420.30">
    <property type="entry name" value="NCX, central ion-binding region"/>
    <property type="match status" value="1"/>
</dbReference>
<dbReference type="EMBL" id="LTAY01000092">
    <property type="protein sequence ID" value="OPX46075.1"/>
    <property type="molecule type" value="Genomic_DNA"/>
</dbReference>
<keyword evidence="4 9" id="KW-0812">Transmembrane</keyword>
<dbReference type="NCBIfam" id="TIGR00846">
    <property type="entry name" value="caca2"/>
    <property type="match status" value="1"/>
</dbReference>
<dbReference type="GO" id="GO:0015369">
    <property type="term" value="F:calcium:proton antiporter activity"/>
    <property type="evidence" value="ECO:0007669"/>
    <property type="project" value="UniProtKB-UniRule"/>
</dbReference>
<dbReference type="GO" id="GO:0012505">
    <property type="term" value="C:endomembrane system"/>
    <property type="evidence" value="ECO:0007669"/>
    <property type="project" value="UniProtKB-SubCell"/>
</dbReference>
<feature type="domain" description="Sodium/calcium exchanger membrane region" evidence="10">
    <location>
        <begin position="25"/>
        <end position="179"/>
    </location>
</feature>
<dbReference type="RefSeq" id="WP_080024069.1">
    <property type="nucleotide sequence ID" value="NZ_LTAY01000092.1"/>
</dbReference>
<dbReference type="PANTHER" id="PTHR31503">
    <property type="entry name" value="VACUOLAR CALCIUM ION TRANSPORTER"/>
    <property type="match status" value="1"/>
</dbReference>
<dbReference type="InterPro" id="IPR004798">
    <property type="entry name" value="CAX-like"/>
</dbReference>
<keyword evidence="8 9" id="KW-0472">Membrane</keyword>
<dbReference type="NCBIfam" id="TIGR00378">
    <property type="entry name" value="cax"/>
    <property type="match status" value="1"/>
</dbReference>
<evidence type="ECO:0000313" key="13">
    <source>
        <dbReference type="Proteomes" id="UP000191448"/>
    </source>
</evidence>
<dbReference type="PANTHER" id="PTHR31503:SF22">
    <property type="entry name" value="VACUOLAR CALCIUM ION TRANSPORTER"/>
    <property type="match status" value="1"/>
</dbReference>
<dbReference type="InterPro" id="IPR044880">
    <property type="entry name" value="NCX_ion-bd_dom_sf"/>
</dbReference>
<accession>A0A1V4SQN8</accession>
<dbReference type="InterPro" id="IPR004713">
    <property type="entry name" value="CaH_exchang"/>
</dbReference>
<keyword evidence="3 9" id="KW-0109">Calcium transport</keyword>
<feature type="transmembrane region" description="Helical" evidence="9">
    <location>
        <begin position="27"/>
        <end position="45"/>
    </location>
</feature>
<evidence type="ECO:0000313" key="12">
    <source>
        <dbReference type="EMBL" id="OPX46164.1"/>
    </source>
</evidence>
<feature type="transmembrane region" description="Helical" evidence="9">
    <location>
        <begin position="236"/>
        <end position="256"/>
    </location>
</feature>
<keyword evidence="7 9" id="KW-0406">Ion transport</keyword>
<evidence type="ECO:0000256" key="8">
    <source>
        <dbReference type="ARBA" id="ARBA00023136"/>
    </source>
</evidence>
<proteinExistence type="inferred from homology"/>
<gene>
    <name evidence="11" type="ORF">CLTHE_28920</name>
    <name evidence="12" type="ORF">CLTHE_29810</name>
</gene>
<evidence type="ECO:0000256" key="7">
    <source>
        <dbReference type="ARBA" id="ARBA00023065"/>
    </source>
</evidence>
<feature type="transmembrane region" description="Helical" evidence="9">
    <location>
        <begin position="122"/>
        <end position="143"/>
    </location>
</feature>
<comment type="function">
    <text evidence="9">Ca(+)/H(+) antiporter that extrudes calcium in exchange for external protons.</text>
</comment>
<feature type="transmembrane region" description="Helical" evidence="9">
    <location>
        <begin position="304"/>
        <end position="325"/>
    </location>
</feature>
<evidence type="ECO:0000259" key="10">
    <source>
        <dbReference type="Pfam" id="PF01699"/>
    </source>
</evidence>
<keyword evidence="9" id="KW-0050">Antiport</keyword>
<feature type="transmembrane region" description="Helical" evidence="9">
    <location>
        <begin position="209"/>
        <end position="230"/>
    </location>
</feature>
<evidence type="ECO:0000313" key="11">
    <source>
        <dbReference type="EMBL" id="OPX46075.1"/>
    </source>
</evidence>
<dbReference type="EMBL" id="LTAY01000092">
    <property type="protein sequence ID" value="OPX46164.1"/>
    <property type="molecule type" value="Genomic_DNA"/>
</dbReference>
<evidence type="ECO:0000256" key="3">
    <source>
        <dbReference type="ARBA" id="ARBA00022568"/>
    </source>
</evidence>
<comment type="caution">
    <text evidence="12">The sequence shown here is derived from an EMBL/GenBank/DDBJ whole genome shotgun (WGS) entry which is preliminary data.</text>
</comment>
<dbReference type="GO" id="GO:0016020">
    <property type="term" value="C:membrane"/>
    <property type="evidence" value="ECO:0007669"/>
    <property type="project" value="InterPro"/>
</dbReference>
<feature type="transmembrane region" description="Helical" evidence="9">
    <location>
        <begin position="90"/>
        <end position="110"/>
    </location>
</feature>
<feature type="domain" description="Sodium/calcium exchanger membrane region" evidence="10">
    <location>
        <begin position="208"/>
        <end position="350"/>
    </location>
</feature>
<dbReference type="InterPro" id="IPR004837">
    <property type="entry name" value="NaCa_Exmemb"/>
</dbReference>
<keyword evidence="5 9" id="KW-0106">Calcium</keyword>
<comment type="subcellular location">
    <subcellularLocation>
        <location evidence="1">Endomembrane system</location>
        <topology evidence="1">Multi-pass membrane protein</topology>
    </subcellularLocation>
</comment>
<reference evidence="12 13" key="1">
    <citation type="submission" date="2016-02" db="EMBL/GenBank/DDBJ databases">
        <title>Genome sequence of Clostridium thermobutyricum DSM 4928.</title>
        <authorList>
            <person name="Poehlein A."/>
            <person name="Daniel R."/>
        </authorList>
    </citation>
    <scope>NUCLEOTIDE SEQUENCE [LARGE SCALE GENOMIC DNA]</scope>
    <source>
        <strain evidence="12 13">DSM 4928</strain>
    </source>
</reference>
<evidence type="ECO:0000256" key="1">
    <source>
        <dbReference type="ARBA" id="ARBA00004127"/>
    </source>
</evidence>
<dbReference type="GO" id="GO:0006874">
    <property type="term" value="P:intracellular calcium ion homeostasis"/>
    <property type="evidence" value="ECO:0007669"/>
    <property type="project" value="TreeGrafter"/>
</dbReference>